<evidence type="ECO:0000313" key="2">
    <source>
        <dbReference type="Proteomes" id="UP000095594"/>
    </source>
</evidence>
<dbReference type="AlphaFoldDB" id="A0A174ARG8"/>
<dbReference type="OrthoDB" id="1747549at2"/>
<evidence type="ECO:0000313" key="1">
    <source>
        <dbReference type="EMBL" id="CUN90459.1"/>
    </source>
</evidence>
<proteinExistence type="predicted"/>
<reference evidence="1 2" key="1">
    <citation type="submission" date="2015-09" db="EMBL/GenBank/DDBJ databases">
        <authorList>
            <consortium name="Pathogen Informatics"/>
        </authorList>
    </citation>
    <scope>NUCLEOTIDE SEQUENCE [LARGE SCALE GENOMIC DNA]</scope>
    <source>
        <strain evidence="1 2">2789STDY5834856</strain>
    </source>
</reference>
<dbReference type="EMBL" id="CYZX01000003">
    <property type="protein sequence ID" value="CUN90459.1"/>
    <property type="molecule type" value="Genomic_DNA"/>
</dbReference>
<name>A0A174ARG8_9CLOT</name>
<dbReference type="Proteomes" id="UP000095594">
    <property type="component" value="Unassembled WGS sequence"/>
</dbReference>
<dbReference type="InterPro" id="IPR032721">
    <property type="entry name" value="Toxin-deaminase"/>
</dbReference>
<dbReference type="Pfam" id="PF14424">
    <property type="entry name" value="Toxin-deaminase"/>
    <property type="match status" value="1"/>
</dbReference>
<gene>
    <name evidence="1" type="ORF">ERS852471_00654</name>
</gene>
<protein>
    <submittedName>
        <fullName evidence="1">Putative rhoptry protein</fullName>
    </submittedName>
</protein>
<accession>A0A174ARG8</accession>
<sequence length="377" mass="44305">MREDNITLNKRKKVRIDICTIRDFKEASLKEGYRLKEIEDNNLKKEIIEVFNVDEKVADKLHSFIKDEEHTFRADNINSFIDYIEKIVLFEDNHKKLCRQIKGIKRLHIDREEYEREPSIQDDVDEIINIIETLKPKISSVIDKSGIDKIYNIEKELSKYYVYAKDIELLKRMISNKNDKIFENYNVQKRVKTLSIDIPKELNKDYIKATKGTVEYHQHLNNNIPRMERLIKNLNKYMKSHESEIKSFKIDQSEALQDTINIAIASFNGKEFKAISGKNNIRGYCNAPYLGKAAFEACKVNKLGKLGVGYKRVNDSEKKIFEEIHKQISGGELKDNGELILYSKWEPCPSCYYVISQFCEMHPNINVKVKYHKKYGE</sequence>
<organism evidence="1 2">
    <name type="scientific">Clostridium disporicum</name>
    <dbReference type="NCBI Taxonomy" id="84024"/>
    <lineage>
        <taxon>Bacteria</taxon>
        <taxon>Bacillati</taxon>
        <taxon>Bacillota</taxon>
        <taxon>Clostridia</taxon>
        <taxon>Eubacteriales</taxon>
        <taxon>Clostridiaceae</taxon>
        <taxon>Clostridium</taxon>
    </lineage>
</organism>
<dbReference type="RefSeq" id="WP_055263870.1">
    <property type="nucleotide sequence ID" value="NZ_CABIXQ010000003.1"/>
</dbReference>